<keyword evidence="3" id="KW-1185">Reference proteome</keyword>
<dbReference type="GO" id="GO:0005576">
    <property type="term" value="C:extracellular region"/>
    <property type="evidence" value="ECO:0007669"/>
    <property type="project" value="TreeGrafter"/>
</dbReference>
<dbReference type="AlphaFoldDB" id="A0A1R3RFZ1"/>
<evidence type="ECO:0008006" key="4">
    <source>
        <dbReference type="Google" id="ProtNLM"/>
    </source>
</evidence>
<dbReference type="VEuPathDB" id="FungiDB:ASPCADRAFT_209331"/>
<name>A0A1R3RFZ1_ASPC5</name>
<dbReference type="OrthoDB" id="2422134at2759"/>
<reference evidence="3" key="1">
    <citation type="journal article" date="2017" name="Genome Biol.">
        <title>Comparative genomics reveals high biological diversity and specific adaptations in the industrially and medically important fungal genus Aspergillus.</title>
        <authorList>
            <person name="de Vries R.P."/>
            <person name="Riley R."/>
            <person name="Wiebenga A."/>
            <person name="Aguilar-Osorio G."/>
            <person name="Amillis S."/>
            <person name="Uchima C.A."/>
            <person name="Anderluh G."/>
            <person name="Asadollahi M."/>
            <person name="Askin M."/>
            <person name="Barry K."/>
            <person name="Battaglia E."/>
            <person name="Bayram O."/>
            <person name="Benocci T."/>
            <person name="Braus-Stromeyer S.A."/>
            <person name="Caldana C."/>
            <person name="Canovas D."/>
            <person name="Cerqueira G.C."/>
            <person name="Chen F."/>
            <person name="Chen W."/>
            <person name="Choi C."/>
            <person name="Clum A."/>
            <person name="Dos Santos R.A."/>
            <person name="Damasio A.R."/>
            <person name="Diallinas G."/>
            <person name="Emri T."/>
            <person name="Fekete E."/>
            <person name="Flipphi M."/>
            <person name="Freyberg S."/>
            <person name="Gallo A."/>
            <person name="Gournas C."/>
            <person name="Habgood R."/>
            <person name="Hainaut M."/>
            <person name="Harispe M.L."/>
            <person name="Henrissat B."/>
            <person name="Hilden K.S."/>
            <person name="Hope R."/>
            <person name="Hossain A."/>
            <person name="Karabika E."/>
            <person name="Karaffa L."/>
            <person name="Karanyi Z."/>
            <person name="Krasevec N."/>
            <person name="Kuo A."/>
            <person name="Kusch H."/>
            <person name="LaButti K."/>
            <person name="Lagendijk E.L."/>
            <person name="Lapidus A."/>
            <person name="Levasseur A."/>
            <person name="Lindquist E."/>
            <person name="Lipzen A."/>
            <person name="Logrieco A.F."/>
            <person name="MacCabe A."/>
            <person name="Maekelae M.R."/>
            <person name="Malavazi I."/>
            <person name="Melin P."/>
            <person name="Meyer V."/>
            <person name="Mielnichuk N."/>
            <person name="Miskei M."/>
            <person name="Molnar A.P."/>
            <person name="Mule G."/>
            <person name="Ngan C.Y."/>
            <person name="Orejas M."/>
            <person name="Orosz E."/>
            <person name="Ouedraogo J.P."/>
            <person name="Overkamp K.M."/>
            <person name="Park H.-S."/>
            <person name="Perrone G."/>
            <person name="Piumi F."/>
            <person name="Punt P.J."/>
            <person name="Ram A.F."/>
            <person name="Ramon A."/>
            <person name="Rauscher S."/>
            <person name="Record E."/>
            <person name="Riano-Pachon D.M."/>
            <person name="Robert V."/>
            <person name="Roehrig J."/>
            <person name="Ruller R."/>
            <person name="Salamov A."/>
            <person name="Salih N.S."/>
            <person name="Samson R.A."/>
            <person name="Sandor E."/>
            <person name="Sanguinetti M."/>
            <person name="Schuetze T."/>
            <person name="Sepcic K."/>
            <person name="Shelest E."/>
            <person name="Sherlock G."/>
            <person name="Sophianopoulou V."/>
            <person name="Squina F.M."/>
            <person name="Sun H."/>
            <person name="Susca A."/>
            <person name="Todd R.B."/>
            <person name="Tsang A."/>
            <person name="Unkles S.E."/>
            <person name="van de Wiele N."/>
            <person name="van Rossen-Uffink D."/>
            <person name="Oliveira J.V."/>
            <person name="Vesth T.C."/>
            <person name="Visser J."/>
            <person name="Yu J.-H."/>
            <person name="Zhou M."/>
            <person name="Andersen M.R."/>
            <person name="Archer D.B."/>
            <person name="Baker S.E."/>
            <person name="Benoit I."/>
            <person name="Brakhage A.A."/>
            <person name="Braus G.H."/>
            <person name="Fischer R."/>
            <person name="Frisvad J.C."/>
            <person name="Goldman G.H."/>
            <person name="Houbraken J."/>
            <person name="Oakley B."/>
            <person name="Pocsi I."/>
            <person name="Scazzocchio C."/>
            <person name="Seiboth B."/>
            <person name="vanKuyk P.A."/>
            <person name="Wortman J."/>
            <person name="Dyer P.S."/>
            <person name="Grigoriev I.V."/>
        </authorList>
    </citation>
    <scope>NUCLEOTIDE SEQUENCE [LARGE SCALE GENOMIC DNA]</scope>
    <source>
        <strain evidence="3">ITEM 5010</strain>
    </source>
</reference>
<dbReference type="InterPro" id="IPR021054">
    <property type="entry name" value="Cell_wall_mannoprotein_1"/>
</dbReference>
<dbReference type="PANTHER" id="PTHR38123">
    <property type="entry name" value="CELL WALL SERINE-THREONINE-RICH GALACTOMANNOPROTEIN MP1 (AFU_ORTHOLOGUE AFUA_4G03240)"/>
    <property type="match status" value="1"/>
</dbReference>
<gene>
    <name evidence="2" type="ORF">ASPCADRAFT_209331</name>
</gene>
<feature type="chain" id="PRO_5012661363" description="Hydrophobic surface binding protein A" evidence="1">
    <location>
        <begin position="21"/>
        <end position="195"/>
    </location>
</feature>
<proteinExistence type="predicted"/>
<accession>A0A1R3RFZ1</accession>
<dbReference type="Pfam" id="PF12296">
    <property type="entry name" value="HsbA"/>
    <property type="match status" value="1"/>
</dbReference>
<organism evidence="2 3">
    <name type="scientific">Aspergillus carbonarius (strain ITEM 5010)</name>
    <dbReference type="NCBI Taxonomy" id="602072"/>
    <lineage>
        <taxon>Eukaryota</taxon>
        <taxon>Fungi</taxon>
        <taxon>Dikarya</taxon>
        <taxon>Ascomycota</taxon>
        <taxon>Pezizomycotina</taxon>
        <taxon>Eurotiomycetes</taxon>
        <taxon>Eurotiomycetidae</taxon>
        <taxon>Eurotiales</taxon>
        <taxon>Aspergillaceae</taxon>
        <taxon>Aspergillus</taxon>
        <taxon>Aspergillus subgen. Circumdati</taxon>
    </lineage>
</organism>
<sequence length="195" mass="20634">MRLNVASSLLTLGTVTIALATPTPTTRFVKITSRDLSTFTDGLAAVSAQIDILDASIVTYPGGDISNITAGAAGLITTLLAETKAIQSYFLNTTEATAVIAPLEKLTVQFATAVNDYIGIHDLIRVADEGWYVYSQLQEEHTTALTYTGSVVARFPASDLKDAADALATNITDTLETGVVAYKDIAVRPTSYPTV</sequence>
<evidence type="ECO:0000313" key="3">
    <source>
        <dbReference type="Proteomes" id="UP000188318"/>
    </source>
</evidence>
<dbReference type="Proteomes" id="UP000188318">
    <property type="component" value="Unassembled WGS sequence"/>
</dbReference>
<dbReference type="STRING" id="602072.A0A1R3RFZ1"/>
<evidence type="ECO:0000256" key="1">
    <source>
        <dbReference type="SAM" id="SignalP"/>
    </source>
</evidence>
<dbReference type="PANTHER" id="PTHR38123:SF6">
    <property type="entry name" value="CELL WALL SERINE-THREONINE-RICH GALACTOMANNOPROTEIN MP1 (AFU_ORTHOLOGUE AFUA_4G03240)"/>
    <property type="match status" value="1"/>
</dbReference>
<dbReference type="OMA" id="GWYIYSQ"/>
<dbReference type="EMBL" id="KV907504">
    <property type="protein sequence ID" value="OOF93398.1"/>
    <property type="molecule type" value="Genomic_DNA"/>
</dbReference>
<feature type="signal peptide" evidence="1">
    <location>
        <begin position="1"/>
        <end position="20"/>
    </location>
</feature>
<protein>
    <recommendedName>
        <fullName evidence="4">Hydrophobic surface binding protein A</fullName>
    </recommendedName>
</protein>
<keyword evidence="1" id="KW-0732">Signal</keyword>
<dbReference type="Gene3D" id="1.20.1280.140">
    <property type="match status" value="1"/>
</dbReference>
<evidence type="ECO:0000313" key="2">
    <source>
        <dbReference type="EMBL" id="OOF93398.1"/>
    </source>
</evidence>